<dbReference type="InterPro" id="IPR015943">
    <property type="entry name" value="WD40/YVTN_repeat-like_dom_sf"/>
</dbReference>
<reference evidence="2 3" key="1">
    <citation type="submission" date="2016-10" db="EMBL/GenBank/DDBJ databases">
        <title>Genome sequence of Streptomyces sp. MUSC 93.</title>
        <authorList>
            <person name="Lee L.-H."/>
            <person name="Ser H.-L."/>
            <person name="Law J.W.-F."/>
        </authorList>
    </citation>
    <scope>NUCLEOTIDE SEQUENCE [LARGE SCALE GENOMIC DNA]</scope>
    <source>
        <strain evidence="2 3">MUSC 93</strain>
    </source>
</reference>
<dbReference type="EMBL" id="MLYP01000057">
    <property type="protein sequence ID" value="OIJ88463.1"/>
    <property type="molecule type" value="Genomic_DNA"/>
</dbReference>
<evidence type="ECO:0000313" key="2">
    <source>
        <dbReference type="EMBL" id="OIJ88463.1"/>
    </source>
</evidence>
<dbReference type="InterPro" id="IPR036322">
    <property type="entry name" value="WD40_repeat_dom_sf"/>
</dbReference>
<accession>A0A1S2P3P6</accession>
<dbReference type="InterPro" id="IPR011047">
    <property type="entry name" value="Quinoprotein_ADH-like_sf"/>
</dbReference>
<gene>
    <name evidence="2" type="ORF">BIV24_21410</name>
</gene>
<dbReference type="InterPro" id="IPR049945">
    <property type="entry name" value="AAA_22"/>
</dbReference>
<dbReference type="Proteomes" id="UP000179935">
    <property type="component" value="Unassembled WGS sequence"/>
</dbReference>
<evidence type="ECO:0000313" key="3">
    <source>
        <dbReference type="Proteomes" id="UP000179935"/>
    </source>
</evidence>
<dbReference type="SUPFAM" id="SSF50998">
    <property type="entry name" value="Quinoprotein alcohol dehydrogenase-like"/>
    <property type="match status" value="1"/>
</dbReference>
<dbReference type="OrthoDB" id="218695at2"/>
<dbReference type="Pfam" id="PF13401">
    <property type="entry name" value="AAA_22"/>
    <property type="match status" value="1"/>
</dbReference>
<dbReference type="InterPro" id="IPR027417">
    <property type="entry name" value="P-loop_NTPase"/>
</dbReference>
<dbReference type="SUPFAM" id="SSF50978">
    <property type="entry name" value="WD40 repeat-like"/>
    <property type="match status" value="1"/>
</dbReference>
<name>A0A1S2P3P6_9ACTN</name>
<dbReference type="GO" id="GO:0016887">
    <property type="term" value="F:ATP hydrolysis activity"/>
    <property type="evidence" value="ECO:0007669"/>
    <property type="project" value="InterPro"/>
</dbReference>
<dbReference type="RefSeq" id="WP_071368009.1">
    <property type="nucleotide sequence ID" value="NZ_MLYP01000057.1"/>
</dbReference>
<comment type="caution">
    <text evidence="2">The sequence shown here is derived from an EMBL/GenBank/DDBJ whole genome shotgun (WGS) entry which is preliminary data.</text>
</comment>
<evidence type="ECO:0000259" key="1">
    <source>
        <dbReference type="Pfam" id="PF13401"/>
    </source>
</evidence>
<proteinExistence type="predicted"/>
<feature type="domain" description="ORC1/DEAH AAA+ ATPase" evidence="1">
    <location>
        <begin position="316"/>
        <end position="458"/>
    </location>
</feature>
<dbReference type="STRING" id="1428652.BIV24_21410"/>
<dbReference type="Gene3D" id="2.130.10.10">
    <property type="entry name" value="YVTN repeat-like/Quinoprotein amine dehydrogenase"/>
    <property type="match status" value="1"/>
</dbReference>
<protein>
    <recommendedName>
        <fullName evidence="1">ORC1/DEAH AAA+ ATPase domain-containing protein</fullName>
    </recommendedName>
</protein>
<organism evidence="2 3">
    <name type="scientific">Streptomyces colonosanans</name>
    <dbReference type="NCBI Taxonomy" id="1428652"/>
    <lineage>
        <taxon>Bacteria</taxon>
        <taxon>Bacillati</taxon>
        <taxon>Actinomycetota</taxon>
        <taxon>Actinomycetes</taxon>
        <taxon>Kitasatosporales</taxon>
        <taxon>Streptomycetaceae</taxon>
        <taxon>Streptomyces</taxon>
    </lineage>
</organism>
<keyword evidence="3" id="KW-1185">Reference proteome</keyword>
<dbReference type="SUPFAM" id="SSF52540">
    <property type="entry name" value="P-loop containing nucleoside triphosphate hydrolases"/>
    <property type="match status" value="1"/>
</dbReference>
<sequence>MSFELEIRREELRASGLVGTVAIAEYGEQGGLRDRKHVLHARERFVRLCGRLGFDREEKLEGDGTRAAVEAGLRRFIAAEADRKILYWTGHGHATDSGYVLACRGSYQRGEPHPERHLAMPFKTLMLELAEVRGSELLVVVDACESQRTLHGSRTLRDALRVVGGTDLSADGFGILATAGADRPMEESLWVDWLEQALDDPQLELDGIVRPFEQTAPFLLVPDLLEAIDRRAQEAGFEDEALRPAFNEINSLSRRFLHNPHFDAKGTVYRPAVLPPDREPWLTADRLGPATGGILPHQFSGRVRPLSRLVTWMASQSRGMLVVTGPAGTGKTALLARLGLLSVRRRQQALDPAPPPQTVPPPGSVHGAVSCHGATLHSLAHLLLHALAPLGVEVPKEAGITAQVAVDRIGTAVPRIGGITLLVDGLDEAMPGQAHEIARRLLNPLSRCPGVKVIVGTRAHPRRPMDGEARESLLDALDRSSPDLVLDRDRETERDIAALVASLLDEVPGSVYAGPDAEALRREAAAQVARHSERRFLVARLVAKALARRPEPLAAEQLDSFVRHGGDELRERMTDELNDLDPGDRGRYAELLLPLAVVQGPGLADRDLWLRLANKLRRRATFEITREMLDSMLQRLKGVLITTERRPGLEPLHRLDHASYGTALLERARLSEAAAHRRVFGALYRPAGDWDQADEYTLTYLGAHAAQIPASPDDLPDEQHPLEQLFCDPGFLVRTEPDVMLPLTGRLIGTSDGAALYRRVGTRFRSHTSQDQRRAMLSAEAFVNHPDTHEMLGRLPGFAEQVWREVWTDAVPQPPELMLPAPLGGARALSWSRAAGGTISVAGRGEIVTRRADTGAYLHTRRPAEGRTGDSVFAEVREVTARGTRITASHDGRSLHLWWGDERRPRRSYTWGGRISALDAARCGDGVQIVAADGKCVWAWRAEEEQVVRHDILPVPAERVALLSLRDRFFLLTAGDTVALHELNGKLNNEKQGLVRARWEVSAASGRRLAVLPENAESGLIAASEAASDGDEEVIVWRITAQGHTAPVVTPLRRYASAARELALGRRGDVPLLALHEGRHVRVHSPTDDTVDAVLKLSSERSGLAFDPRGTGRLAVGDGDEVRVIDIGSPAAVGAPPLPQLSENWPRPVVATDGSGNVLLARAAGRQVLVGLHHPLRGRAGDGVVLPCGSQVSAVAALGHDGGWTVAAAAGRQVRIWRLDSPLTRHTEDSPVELSGDAKDVIPGLALVAGPSGGPWLFVPEGGQVVPFLRRGTGWAPQEAIEAAQIRVYGVAAHTASGRTWVAADCGTELILWESTEQGGFTRLGQRLAHPDSRAGIALTCQYDDGELLPLIAWSEAGSLHLAEYDGVLSVRRFTCQGTPTALAFAGTMSRPLLLAFGGEGTVTVRDVVHGRWVDELAVPYRGAAVHTANAVHIASHGLSLFLQCRDRCDQVRIPRDRLQTAVGRA</sequence>